<dbReference type="CDD" id="cd03230">
    <property type="entry name" value="ABC_DR_subfamily_A"/>
    <property type="match status" value="1"/>
</dbReference>
<gene>
    <name evidence="6" type="ORF">GCWU000182_000267</name>
</gene>
<dbReference type="GeneID" id="84816431"/>
<dbReference type="Proteomes" id="UP000019050">
    <property type="component" value="Unassembled WGS sequence"/>
</dbReference>
<feature type="domain" description="ABC transporter" evidence="5">
    <location>
        <begin position="2"/>
        <end position="228"/>
    </location>
</feature>
<sequence length="282" mass="31414">MIEVKNLSLAYGSKAILKQVNFQIETGEVVGLVGPNGAGKTTLLSALTGLLPYSEGQVKVAGLYMPAGKALYRKIGFMQDNSVLYPQLTGYDHLQYIALAQGFSKESIIETAERVGMIGYLDQAVGTYSLGMKQHLLFACAILHRPQVLFLDEPYNGLDPTSLIRIRELVMQLNREEGMTVLISSHNLDEIDRMTRRILFVKEGQIIERTLAQSETSDYVVTVQEKLADDWIRRLSDHSFLVSASQLSQALVGLERAGLTLIGVEPRQFGSEQVYRELFQVK</sequence>
<dbReference type="HOGENOM" id="CLU_000604_1_2_9"/>
<dbReference type="InterPro" id="IPR027417">
    <property type="entry name" value="P-loop_NTPase"/>
</dbReference>
<dbReference type="InterPro" id="IPR003439">
    <property type="entry name" value="ABC_transporter-like_ATP-bd"/>
</dbReference>
<dbReference type="InterPro" id="IPR003593">
    <property type="entry name" value="AAA+_ATPase"/>
</dbReference>
<evidence type="ECO:0000313" key="7">
    <source>
        <dbReference type="Proteomes" id="UP000019050"/>
    </source>
</evidence>
<accession>W1Q5S8</accession>
<dbReference type="GO" id="GO:0016887">
    <property type="term" value="F:ATP hydrolysis activity"/>
    <property type="evidence" value="ECO:0007669"/>
    <property type="project" value="InterPro"/>
</dbReference>
<proteinExistence type="inferred from homology"/>
<evidence type="ECO:0000256" key="3">
    <source>
        <dbReference type="ARBA" id="ARBA00022741"/>
    </source>
</evidence>
<dbReference type="eggNOG" id="COG1131">
    <property type="taxonomic scope" value="Bacteria"/>
</dbReference>
<protein>
    <submittedName>
        <fullName evidence="6">ABC transporter, ATP-binding protein</fullName>
    </submittedName>
</protein>
<keyword evidence="3" id="KW-0547">Nucleotide-binding</keyword>
<dbReference type="EMBL" id="ACIN03000001">
    <property type="protein sequence ID" value="ESK66577.1"/>
    <property type="molecule type" value="Genomic_DNA"/>
</dbReference>
<dbReference type="Pfam" id="PF00005">
    <property type="entry name" value="ABC_tran"/>
    <property type="match status" value="1"/>
</dbReference>
<dbReference type="PANTHER" id="PTHR43335">
    <property type="entry name" value="ABC TRANSPORTER, ATP-BINDING PROTEIN"/>
    <property type="match status" value="1"/>
</dbReference>
<name>W1Q5S8_ABIDE</name>
<evidence type="ECO:0000256" key="2">
    <source>
        <dbReference type="ARBA" id="ARBA00022448"/>
    </source>
</evidence>
<keyword evidence="4 6" id="KW-0067">ATP-binding</keyword>
<reference evidence="6" key="1">
    <citation type="submission" date="2013-06" db="EMBL/GenBank/DDBJ databases">
        <authorList>
            <person name="Weinstock G."/>
            <person name="Sodergren E."/>
            <person name="Clifton S."/>
            <person name="Fulton L."/>
            <person name="Fulton B."/>
            <person name="Courtney L."/>
            <person name="Fronick C."/>
            <person name="Harrison M."/>
            <person name="Strong C."/>
            <person name="Farmer C."/>
            <person name="Delahaunty K."/>
            <person name="Markovic C."/>
            <person name="Hall O."/>
            <person name="Minx P."/>
            <person name="Tomlinson C."/>
            <person name="Mitreva M."/>
            <person name="Nelson J."/>
            <person name="Hou S."/>
            <person name="Wollam A."/>
            <person name="Pepin K.H."/>
            <person name="Johnson M."/>
            <person name="Bhonagiri V."/>
            <person name="Nash W.E."/>
            <person name="Warren W."/>
            <person name="Chinwalla A."/>
            <person name="Mardis E.R."/>
            <person name="Wilson R.K."/>
        </authorList>
    </citation>
    <scope>NUCLEOTIDE SEQUENCE [LARGE SCALE GENOMIC DNA]</scope>
    <source>
        <strain evidence="6">ATCC 49176</strain>
    </source>
</reference>
<dbReference type="RefSeq" id="WP_023390925.1">
    <property type="nucleotide sequence ID" value="NZ_KI535340.1"/>
</dbReference>
<evidence type="ECO:0000256" key="4">
    <source>
        <dbReference type="ARBA" id="ARBA00022840"/>
    </source>
</evidence>
<dbReference type="AlphaFoldDB" id="W1Q5S8"/>
<dbReference type="PANTHER" id="PTHR43335:SF4">
    <property type="entry name" value="ABC TRANSPORTER, ATP-BINDING PROTEIN"/>
    <property type="match status" value="1"/>
</dbReference>
<dbReference type="SMART" id="SM00382">
    <property type="entry name" value="AAA"/>
    <property type="match status" value="1"/>
</dbReference>
<dbReference type="STRING" id="592010.GCWU000182_000267"/>
<evidence type="ECO:0000313" key="6">
    <source>
        <dbReference type="EMBL" id="ESK66577.1"/>
    </source>
</evidence>
<comment type="caution">
    <text evidence="6">The sequence shown here is derived from an EMBL/GenBank/DDBJ whole genome shotgun (WGS) entry which is preliminary data.</text>
</comment>
<evidence type="ECO:0000256" key="1">
    <source>
        <dbReference type="ARBA" id="ARBA00005417"/>
    </source>
</evidence>
<dbReference type="PROSITE" id="PS50893">
    <property type="entry name" value="ABC_TRANSPORTER_2"/>
    <property type="match status" value="1"/>
</dbReference>
<dbReference type="GO" id="GO:0005524">
    <property type="term" value="F:ATP binding"/>
    <property type="evidence" value="ECO:0007669"/>
    <property type="project" value="UniProtKB-KW"/>
</dbReference>
<organism evidence="6 7">
    <name type="scientific">Abiotrophia defectiva ATCC 49176</name>
    <dbReference type="NCBI Taxonomy" id="592010"/>
    <lineage>
        <taxon>Bacteria</taxon>
        <taxon>Bacillati</taxon>
        <taxon>Bacillota</taxon>
        <taxon>Bacilli</taxon>
        <taxon>Lactobacillales</taxon>
        <taxon>Aerococcaceae</taxon>
        <taxon>Abiotrophia</taxon>
    </lineage>
</organism>
<keyword evidence="2" id="KW-0813">Transport</keyword>
<dbReference type="SUPFAM" id="SSF52540">
    <property type="entry name" value="P-loop containing nucleoside triphosphate hydrolases"/>
    <property type="match status" value="1"/>
</dbReference>
<dbReference type="OrthoDB" id="2365508at2"/>
<evidence type="ECO:0000259" key="5">
    <source>
        <dbReference type="PROSITE" id="PS50893"/>
    </source>
</evidence>
<dbReference type="Gene3D" id="3.40.50.300">
    <property type="entry name" value="P-loop containing nucleotide triphosphate hydrolases"/>
    <property type="match status" value="1"/>
</dbReference>
<keyword evidence="7" id="KW-1185">Reference proteome</keyword>
<comment type="similarity">
    <text evidence="1">Belongs to the ABC transporter superfamily.</text>
</comment>